<sequence>MAKLVSKVYGDALFEAAQDMGSIDATYEEVLALQSIWQEQSDLVQLLNHPQIVKEEKIQVIKNIFDGKVSDGVMGFLATIVDKGRQQSIPDIFVYFIDKVKEYKKIGTAYVTSAVELSETQKSQVKERLLATTVYKEFEMNYTVDESLIGGMVIRIGDRVVDSSIKTQLYELKKSLLNVQMV</sequence>
<dbReference type="NCBIfam" id="TIGR01145">
    <property type="entry name" value="ATP_synt_delta"/>
    <property type="match status" value="1"/>
</dbReference>
<keyword evidence="6 7" id="KW-0066">ATP synthesis</keyword>
<evidence type="ECO:0000256" key="1">
    <source>
        <dbReference type="ARBA" id="ARBA00004370"/>
    </source>
</evidence>
<keyword evidence="7" id="KW-0139">CF(1)</keyword>
<comment type="function">
    <text evidence="7">This protein is part of the stalk that links CF(0) to CF(1). It either transmits conformational changes from CF(0) to CF(1) or is implicated in proton conduction.</text>
</comment>
<protein>
    <recommendedName>
        <fullName evidence="7">ATP synthase subunit delta</fullName>
    </recommendedName>
    <alternativeName>
        <fullName evidence="7">ATP synthase F(1) sector subunit delta</fullName>
    </alternativeName>
    <alternativeName>
        <fullName evidence="7">F-type ATPase subunit delta</fullName>
        <shortName evidence="7">F-ATPase subunit delta</shortName>
    </alternativeName>
</protein>
<comment type="subcellular location">
    <subcellularLocation>
        <location evidence="7">Cell membrane</location>
        <topology evidence="7">Peripheral membrane protein</topology>
    </subcellularLocation>
    <subcellularLocation>
        <location evidence="1">Membrane</location>
    </subcellularLocation>
</comment>
<dbReference type="InterPro" id="IPR026015">
    <property type="entry name" value="ATP_synth_OSCP/delta_N_sf"/>
</dbReference>
<dbReference type="Gene3D" id="1.10.520.20">
    <property type="entry name" value="N-terminal domain of the delta subunit of the F1F0-ATP synthase"/>
    <property type="match status" value="1"/>
</dbReference>
<dbReference type="HOGENOM" id="CLU_085114_4_0_9"/>
<dbReference type="SUPFAM" id="SSF47928">
    <property type="entry name" value="N-terminal domain of the delta subunit of the F1F0-ATP synthase"/>
    <property type="match status" value="1"/>
</dbReference>
<organism evidence="8 9">
    <name type="scientific">Hungatella hathewayi WAL-18680</name>
    <dbReference type="NCBI Taxonomy" id="742737"/>
    <lineage>
        <taxon>Bacteria</taxon>
        <taxon>Bacillati</taxon>
        <taxon>Bacillota</taxon>
        <taxon>Clostridia</taxon>
        <taxon>Lachnospirales</taxon>
        <taxon>Lachnospiraceae</taxon>
        <taxon>Hungatella</taxon>
    </lineage>
</organism>
<keyword evidence="3 7" id="KW-0375">Hydrogen ion transport</keyword>
<dbReference type="PATRIC" id="fig|742737.3.peg.394"/>
<dbReference type="OrthoDB" id="9802471at2"/>
<evidence type="ECO:0000256" key="7">
    <source>
        <dbReference type="HAMAP-Rule" id="MF_01416"/>
    </source>
</evidence>
<comment type="function">
    <text evidence="7">F(1)F(0) ATP synthase produces ATP from ADP in the presence of a proton or sodium gradient. F-type ATPases consist of two structural domains, F(1) containing the extramembraneous catalytic core and F(0) containing the membrane proton channel, linked together by a central stalk and a peripheral stalk. During catalysis, ATP synthesis in the catalytic domain of F(1) is coupled via a rotary mechanism of the central stalk subunits to proton translocation.</text>
</comment>
<evidence type="ECO:0000256" key="5">
    <source>
        <dbReference type="ARBA" id="ARBA00023136"/>
    </source>
</evidence>
<accession>G5IA55</accession>
<dbReference type="PANTHER" id="PTHR11910">
    <property type="entry name" value="ATP SYNTHASE DELTA CHAIN"/>
    <property type="match status" value="1"/>
</dbReference>
<dbReference type="HAMAP" id="MF_01416">
    <property type="entry name" value="ATP_synth_delta_bact"/>
    <property type="match status" value="1"/>
</dbReference>
<dbReference type="GO" id="GO:0005886">
    <property type="term" value="C:plasma membrane"/>
    <property type="evidence" value="ECO:0007669"/>
    <property type="project" value="UniProtKB-SubCell"/>
</dbReference>
<dbReference type="PRINTS" id="PR00125">
    <property type="entry name" value="ATPASEDELTA"/>
</dbReference>
<dbReference type="InterPro" id="IPR000711">
    <property type="entry name" value="ATPase_OSCP/dsu"/>
</dbReference>
<proteinExistence type="inferred from homology"/>
<evidence type="ECO:0000256" key="4">
    <source>
        <dbReference type="ARBA" id="ARBA00023065"/>
    </source>
</evidence>
<dbReference type="Proteomes" id="UP000005384">
    <property type="component" value="Unassembled WGS sequence"/>
</dbReference>
<evidence type="ECO:0000256" key="2">
    <source>
        <dbReference type="ARBA" id="ARBA00022448"/>
    </source>
</evidence>
<gene>
    <name evidence="7" type="primary">atpH</name>
    <name evidence="8" type="ORF">HMPREF9473_00395</name>
</gene>
<dbReference type="Pfam" id="PF00213">
    <property type="entry name" value="OSCP"/>
    <property type="match status" value="1"/>
</dbReference>
<evidence type="ECO:0000313" key="8">
    <source>
        <dbReference type="EMBL" id="EHI61944.1"/>
    </source>
</evidence>
<dbReference type="AlphaFoldDB" id="G5IA55"/>
<reference evidence="8 9" key="1">
    <citation type="submission" date="2011-08" db="EMBL/GenBank/DDBJ databases">
        <title>The Genome Sequence of Clostridium hathewayi WAL-18680.</title>
        <authorList>
            <consortium name="The Broad Institute Genome Sequencing Platform"/>
            <person name="Earl A."/>
            <person name="Ward D."/>
            <person name="Feldgarden M."/>
            <person name="Gevers D."/>
            <person name="Finegold S.M."/>
            <person name="Summanen P.H."/>
            <person name="Molitoris D.R."/>
            <person name="Song M."/>
            <person name="Daigneault M."/>
            <person name="Allen-Vercoe E."/>
            <person name="Young S.K."/>
            <person name="Zeng Q."/>
            <person name="Gargeya S."/>
            <person name="Fitzgerald M."/>
            <person name="Haas B."/>
            <person name="Abouelleil A."/>
            <person name="Alvarado L."/>
            <person name="Arachchi H.M."/>
            <person name="Berlin A."/>
            <person name="Brown A."/>
            <person name="Chapman S.B."/>
            <person name="Chen Z."/>
            <person name="Dunbar C."/>
            <person name="Freedman E."/>
            <person name="Gearin G."/>
            <person name="Gellesch M."/>
            <person name="Goldberg J."/>
            <person name="Griggs A."/>
            <person name="Gujja S."/>
            <person name="Heiman D."/>
            <person name="Howarth C."/>
            <person name="Larson L."/>
            <person name="Lui A."/>
            <person name="MacDonald P.J.P."/>
            <person name="Montmayeur A."/>
            <person name="Murphy C."/>
            <person name="Neiman D."/>
            <person name="Pearson M."/>
            <person name="Priest M."/>
            <person name="Roberts A."/>
            <person name="Saif S."/>
            <person name="Shea T."/>
            <person name="Shenoy N."/>
            <person name="Sisk P."/>
            <person name="Stolte C."/>
            <person name="Sykes S."/>
            <person name="Wortman J."/>
            <person name="Nusbaum C."/>
            <person name="Birren B."/>
        </authorList>
    </citation>
    <scope>NUCLEOTIDE SEQUENCE [LARGE SCALE GENOMIC DNA]</scope>
    <source>
        <strain evidence="8 9">WAL-18680</strain>
    </source>
</reference>
<evidence type="ECO:0000313" key="9">
    <source>
        <dbReference type="Proteomes" id="UP000005384"/>
    </source>
</evidence>
<keyword evidence="4 7" id="KW-0406">Ion transport</keyword>
<comment type="caution">
    <text evidence="8">The sequence shown here is derived from an EMBL/GenBank/DDBJ whole genome shotgun (WGS) entry which is preliminary data.</text>
</comment>
<keyword evidence="2 7" id="KW-0813">Transport</keyword>
<dbReference type="GO" id="GO:0045259">
    <property type="term" value="C:proton-transporting ATP synthase complex"/>
    <property type="evidence" value="ECO:0007669"/>
    <property type="project" value="UniProtKB-KW"/>
</dbReference>
<dbReference type="RefSeq" id="WP_006778377.1">
    <property type="nucleotide sequence ID" value="NZ_CP040506.1"/>
</dbReference>
<keyword evidence="9" id="KW-1185">Reference proteome</keyword>
<dbReference type="EMBL" id="ADLN01000001">
    <property type="protein sequence ID" value="EHI61944.1"/>
    <property type="molecule type" value="Genomic_DNA"/>
</dbReference>
<evidence type="ECO:0000256" key="3">
    <source>
        <dbReference type="ARBA" id="ARBA00022781"/>
    </source>
</evidence>
<name>G5IA55_9FIRM</name>
<dbReference type="GO" id="GO:0046933">
    <property type="term" value="F:proton-transporting ATP synthase activity, rotational mechanism"/>
    <property type="evidence" value="ECO:0007669"/>
    <property type="project" value="UniProtKB-UniRule"/>
</dbReference>
<comment type="similarity">
    <text evidence="7">Belongs to the ATPase delta chain family.</text>
</comment>
<evidence type="ECO:0000256" key="6">
    <source>
        <dbReference type="ARBA" id="ARBA00023310"/>
    </source>
</evidence>
<keyword evidence="7" id="KW-1003">Cell membrane</keyword>
<keyword evidence="5 7" id="KW-0472">Membrane</keyword>